<dbReference type="SMART" id="SM00530">
    <property type="entry name" value="HTH_XRE"/>
    <property type="match status" value="1"/>
</dbReference>
<dbReference type="RefSeq" id="WP_344822929.1">
    <property type="nucleotide sequence ID" value="NZ_BAABEZ010000004.1"/>
</dbReference>
<organism evidence="3 4">
    <name type="scientific">Rurimicrobium arvi</name>
    <dbReference type="NCBI Taxonomy" id="2049916"/>
    <lineage>
        <taxon>Bacteria</taxon>
        <taxon>Pseudomonadati</taxon>
        <taxon>Bacteroidota</taxon>
        <taxon>Chitinophagia</taxon>
        <taxon>Chitinophagales</taxon>
        <taxon>Chitinophagaceae</taxon>
        <taxon>Rurimicrobium</taxon>
    </lineage>
</organism>
<dbReference type="Gene3D" id="1.10.260.40">
    <property type="entry name" value="lambda repressor-like DNA-binding domains"/>
    <property type="match status" value="1"/>
</dbReference>
<dbReference type="CDD" id="cd00093">
    <property type="entry name" value="HTH_XRE"/>
    <property type="match status" value="1"/>
</dbReference>
<dbReference type="InterPro" id="IPR050807">
    <property type="entry name" value="TransReg_Diox_bact_type"/>
</dbReference>
<sequence length="70" mass="8039">MNEKQYAAFLQNIRQIRTKKDIRQHTVARRIGVTPTAYCRMENGQSQITVASLFLIAEALKVSPHELLIQ</sequence>
<dbReference type="InterPro" id="IPR001387">
    <property type="entry name" value="Cro/C1-type_HTH"/>
</dbReference>
<protein>
    <recommendedName>
        <fullName evidence="2">HTH cro/C1-type domain-containing protein</fullName>
    </recommendedName>
</protein>
<evidence type="ECO:0000259" key="2">
    <source>
        <dbReference type="PROSITE" id="PS50943"/>
    </source>
</evidence>
<dbReference type="Proteomes" id="UP001501410">
    <property type="component" value="Unassembled WGS sequence"/>
</dbReference>
<dbReference type="PROSITE" id="PS50943">
    <property type="entry name" value="HTH_CROC1"/>
    <property type="match status" value="1"/>
</dbReference>
<dbReference type="Pfam" id="PF01381">
    <property type="entry name" value="HTH_3"/>
    <property type="match status" value="1"/>
</dbReference>
<evidence type="ECO:0000313" key="4">
    <source>
        <dbReference type="Proteomes" id="UP001501410"/>
    </source>
</evidence>
<accession>A0ABP8MLM7</accession>
<keyword evidence="4" id="KW-1185">Reference proteome</keyword>
<dbReference type="PANTHER" id="PTHR46797">
    <property type="entry name" value="HTH-TYPE TRANSCRIPTIONAL REGULATOR"/>
    <property type="match status" value="1"/>
</dbReference>
<dbReference type="EMBL" id="BAABEZ010000004">
    <property type="protein sequence ID" value="GAA4451057.1"/>
    <property type="molecule type" value="Genomic_DNA"/>
</dbReference>
<evidence type="ECO:0000313" key="3">
    <source>
        <dbReference type="EMBL" id="GAA4451057.1"/>
    </source>
</evidence>
<comment type="caution">
    <text evidence="3">The sequence shown here is derived from an EMBL/GenBank/DDBJ whole genome shotgun (WGS) entry which is preliminary data.</text>
</comment>
<gene>
    <name evidence="3" type="ORF">GCM10023092_08020</name>
</gene>
<reference evidence="4" key="1">
    <citation type="journal article" date="2019" name="Int. J. Syst. Evol. Microbiol.">
        <title>The Global Catalogue of Microorganisms (GCM) 10K type strain sequencing project: providing services to taxonomists for standard genome sequencing and annotation.</title>
        <authorList>
            <consortium name="The Broad Institute Genomics Platform"/>
            <consortium name="The Broad Institute Genome Sequencing Center for Infectious Disease"/>
            <person name="Wu L."/>
            <person name="Ma J."/>
        </authorList>
    </citation>
    <scope>NUCLEOTIDE SEQUENCE [LARGE SCALE GENOMIC DNA]</scope>
    <source>
        <strain evidence="4">JCM 31921</strain>
    </source>
</reference>
<evidence type="ECO:0000256" key="1">
    <source>
        <dbReference type="ARBA" id="ARBA00023125"/>
    </source>
</evidence>
<feature type="domain" description="HTH cro/C1-type" evidence="2">
    <location>
        <begin position="13"/>
        <end position="67"/>
    </location>
</feature>
<dbReference type="PANTHER" id="PTHR46797:SF1">
    <property type="entry name" value="METHYLPHOSPHONATE SYNTHASE"/>
    <property type="match status" value="1"/>
</dbReference>
<name>A0ABP8MLM7_9BACT</name>
<keyword evidence="1" id="KW-0238">DNA-binding</keyword>
<dbReference type="InterPro" id="IPR010982">
    <property type="entry name" value="Lambda_DNA-bd_dom_sf"/>
</dbReference>
<dbReference type="SUPFAM" id="SSF47413">
    <property type="entry name" value="lambda repressor-like DNA-binding domains"/>
    <property type="match status" value="1"/>
</dbReference>
<proteinExistence type="predicted"/>